<dbReference type="AlphaFoldDB" id="A0AAV5JEB9"/>
<dbReference type="PANTHER" id="PTHR11440">
    <property type="entry name" value="LECITHIN-CHOLESTEROL ACYLTRANSFERASE-RELATED"/>
    <property type="match status" value="1"/>
</dbReference>
<sequence length="110" mass="12143">MEIFSLDGVGIPTERAYVYKLSPAAECYIPFHIDTSADDDNSCLRDGVYAVDGDETVPVLSSGFMCAKGWRGKTRFNPSGIWTYIREYSVQSFPSSQSAGGMWHPKQSSC</sequence>
<organism evidence="1 2">
    <name type="scientific">Rubroshorea leprosula</name>
    <dbReference type="NCBI Taxonomy" id="152421"/>
    <lineage>
        <taxon>Eukaryota</taxon>
        <taxon>Viridiplantae</taxon>
        <taxon>Streptophyta</taxon>
        <taxon>Embryophyta</taxon>
        <taxon>Tracheophyta</taxon>
        <taxon>Spermatophyta</taxon>
        <taxon>Magnoliopsida</taxon>
        <taxon>eudicotyledons</taxon>
        <taxon>Gunneridae</taxon>
        <taxon>Pentapetalae</taxon>
        <taxon>rosids</taxon>
        <taxon>malvids</taxon>
        <taxon>Malvales</taxon>
        <taxon>Dipterocarpaceae</taxon>
        <taxon>Rubroshorea</taxon>
    </lineage>
</organism>
<proteinExistence type="predicted"/>
<evidence type="ECO:0000313" key="1">
    <source>
        <dbReference type="EMBL" id="GKV09887.1"/>
    </source>
</evidence>
<comment type="caution">
    <text evidence="1">The sequence shown here is derived from an EMBL/GenBank/DDBJ whole genome shotgun (WGS) entry which is preliminary data.</text>
</comment>
<evidence type="ECO:0000313" key="2">
    <source>
        <dbReference type="Proteomes" id="UP001054252"/>
    </source>
</evidence>
<protein>
    <submittedName>
        <fullName evidence="1">Uncharacterized protein</fullName>
    </submittedName>
</protein>
<name>A0AAV5JEB9_9ROSI</name>
<reference evidence="1 2" key="1">
    <citation type="journal article" date="2021" name="Commun. Biol.">
        <title>The genome of Shorea leprosula (Dipterocarpaceae) highlights the ecological relevance of drought in aseasonal tropical rainforests.</title>
        <authorList>
            <person name="Ng K.K.S."/>
            <person name="Kobayashi M.J."/>
            <person name="Fawcett J.A."/>
            <person name="Hatakeyama M."/>
            <person name="Paape T."/>
            <person name="Ng C.H."/>
            <person name="Ang C.C."/>
            <person name="Tnah L.H."/>
            <person name="Lee C.T."/>
            <person name="Nishiyama T."/>
            <person name="Sese J."/>
            <person name="O'Brien M.J."/>
            <person name="Copetti D."/>
            <person name="Mohd Noor M.I."/>
            <person name="Ong R.C."/>
            <person name="Putra M."/>
            <person name="Sireger I.Z."/>
            <person name="Indrioko S."/>
            <person name="Kosugi Y."/>
            <person name="Izuno A."/>
            <person name="Isagi Y."/>
            <person name="Lee S.L."/>
            <person name="Shimizu K.K."/>
        </authorList>
    </citation>
    <scope>NUCLEOTIDE SEQUENCE [LARGE SCALE GENOMIC DNA]</scope>
    <source>
        <strain evidence="1">214</strain>
    </source>
</reference>
<dbReference type="InterPro" id="IPR003386">
    <property type="entry name" value="LACT/PDAT_acylTrfase"/>
</dbReference>
<dbReference type="Proteomes" id="UP001054252">
    <property type="component" value="Unassembled WGS sequence"/>
</dbReference>
<gene>
    <name evidence="1" type="ORF">SLEP1_g21322</name>
</gene>
<keyword evidence="2" id="KW-1185">Reference proteome</keyword>
<dbReference type="GO" id="GO:0006629">
    <property type="term" value="P:lipid metabolic process"/>
    <property type="evidence" value="ECO:0007669"/>
    <property type="project" value="InterPro"/>
</dbReference>
<dbReference type="GO" id="GO:0008374">
    <property type="term" value="F:O-acyltransferase activity"/>
    <property type="evidence" value="ECO:0007669"/>
    <property type="project" value="InterPro"/>
</dbReference>
<dbReference type="EMBL" id="BPVZ01000031">
    <property type="protein sequence ID" value="GKV09887.1"/>
    <property type="molecule type" value="Genomic_DNA"/>
</dbReference>
<dbReference type="Pfam" id="PF02450">
    <property type="entry name" value="LCAT"/>
    <property type="match status" value="1"/>
</dbReference>
<accession>A0AAV5JEB9</accession>